<proteinExistence type="predicted"/>
<dbReference type="AlphaFoldDB" id="A0A6H3FD12"/>
<reference evidence="2 3" key="1">
    <citation type="submission" date="2018-12" db="EMBL/GenBank/DDBJ databases">
        <title>First genome draft of Desulfovibrio legallis sp. nov.</title>
        <authorList>
            <person name="Ben Dhia O."/>
            <person name="Najjari A."/>
            <person name="Ferjani R."/>
            <person name="Fhoula I."/>
            <person name="Fardeau M.-L."/>
            <person name="Boudabbous A."/>
            <person name="Ouzari H.I."/>
        </authorList>
    </citation>
    <scope>NUCLEOTIDE SEQUENCE [LARGE SCALE GENOMIC DNA]</scope>
    <source>
        <strain evidence="2 3">H1T</strain>
    </source>
</reference>
<evidence type="ECO:0000313" key="3">
    <source>
        <dbReference type="Proteomes" id="UP000292919"/>
    </source>
</evidence>
<feature type="compositionally biased region" description="Basic residues" evidence="1">
    <location>
        <begin position="1"/>
        <end position="10"/>
    </location>
</feature>
<name>A0A6H3FD12_9BACT</name>
<feature type="region of interest" description="Disordered" evidence="1">
    <location>
        <begin position="1"/>
        <end position="28"/>
    </location>
</feature>
<dbReference type="EMBL" id="SIXC01000005">
    <property type="protein sequence ID" value="TBH80580.1"/>
    <property type="molecule type" value="Genomic_DNA"/>
</dbReference>
<evidence type="ECO:0000256" key="1">
    <source>
        <dbReference type="SAM" id="MobiDB-lite"/>
    </source>
</evidence>
<sequence length="74" mass="8262">MDMRIRKNKRNAAAGFGAQPSNDGASWRGRARAVAEGSACLKYSGRNKGISSDVFADHATLQDRFFLPFSWYNY</sequence>
<organism evidence="2 3">
    <name type="scientific">Desulfovibrio legallii</name>
    <dbReference type="NCBI Taxonomy" id="571438"/>
    <lineage>
        <taxon>Bacteria</taxon>
        <taxon>Pseudomonadati</taxon>
        <taxon>Thermodesulfobacteriota</taxon>
        <taxon>Desulfovibrionia</taxon>
        <taxon>Desulfovibrionales</taxon>
        <taxon>Desulfovibrionaceae</taxon>
        <taxon>Desulfovibrio</taxon>
    </lineage>
</organism>
<accession>A0A6H3FD12</accession>
<comment type="caution">
    <text evidence="2">The sequence shown here is derived from an EMBL/GenBank/DDBJ whole genome shotgun (WGS) entry which is preliminary data.</text>
</comment>
<evidence type="ECO:0000313" key="2">
    <source>
        <dbReference type="EMBL" id="TBH80580.1"/>
    </source>
</evidence>
<protein>
    <submittedName>
        <fullName evidence="2">Uncharacterized protein</fullName>
    </submittedName>
</protein>
<dbReference type="Proteomes" id="UP000292919">
    <property type="component" value="Unassembled WGS sequence"/>
</dbReference>
<keyword evidence="3" id="KW-1185">Reference proteome</keyword>
<gene>
    <name evidence="2" type="ORF">EB812_05460</name>
</gene>
<dbReference type="RefSeq" id="WP_130957905.1">
    <property type="nucleotide sequence ID" value="NZ_DBFBQU010000045.1"/>
</dbReference>